<feature type="transmembrane region" description="Helical" evidence="5">
    <location>
        <begin position="507"/>
        <end position="525"/>
    </location>
</feature>
<evidence type="ECO:0000256" key="5">
    <source>
        <dbReference type="SAM" id="Phobius"/>
    </source>
</evidence>
<comment type="caution">
    <text evidence="8">The sequence shown here is derived from an EMBL/GenBank/DDBJ whole genome shotgun (WGS) entry which is preliminary data.</text>
</comment>
<dbReference type="PANTHER" id="PTHR15948:SF0">
    <property type="entry name" value="GOLGI PH REGULATOR A-RELATED"/>
    <property type="match status" value="1"/>
</dbReference>
<feature type="transmembrane region" description="Helical" evidence="5">
    <location>
        <begin position="31"/>
        <end position="53"/>
    </location>
</feature>
<evidence type="ECO:0000256" key="1">
    <source>
        <dbReference type="ARBA" id="ARBA00004141"/>
    </source>
</evidence>
<dbReference type="Pfam" id="PF12430">
    <property type="entry name" value="ABA_GPCR"/>
    <property type="match status" value="1"/>
</dbReference>
<dbReference type="InterPro" id="IPR015672">
    <property type="entry name" value="GPHR/GTG"/>
</dbReference>
<feature type="transmembrane region" description="Helical" evidence="5">
    <location>
        <begin position="177"/>
        <end position="195"/>
    </location>
</feature>
<protein>
    <recommendedName>
        <fullName evidence="10">Golgi pH regulator</fullName>
    </recommendedName>
</protein>
<evidence type="ECO:0000259" key="6">
    <source>
        <dbReference type="Pfam" id="PF12430"/>
    </source>
</evidence>
<evidence type="ECO:0000313" key="8">
    <source>
        <dbReference type="EMBL" id="KAL3425723.1"/>
    </source>
</evidence>
<feature type="transmembrane region" description="Helical" evidence="5">
    <location>
        <begin position="458"/>
        <end position="479"/>
    </location>
</feature>
<keyword evidence="2 5" id="KW-0812">Transmembrane</keyword>
<keyword evidence="9" id="KW-1185">Reference proteome</keyword>
<evidence type="ECO:0000259" key="7">
    <source>
        <dbReference type="Pfam" id="PF12537"/>
    </source>
</evidence>
<gene>
    <name evidence="8" type="ORF">PVAG01_02514</name>
</gene>
<sequence>MLPTASDKCDEDLCGPASHSSHSRALSSESFTTLAFSTLPFAATFLVISLLVLQKLFPLLSDFQISKDDQDHYLPSDAPPSLRQSHKDHGSRSNRRKVVAVAFSTTIALAAVLAELILCEISNSLDPAARALALEITVPTLLFFLVVLIPFLELQSIVTGAGWSFQKSRNGKFPRTPWLLQFLGLVLWLSAFWWLGKGLPGTYIHTMASKSGKGLSEACLERVGIIGISLMALLSGFAAVSAPWQTFGAKTRPVTDADIARKQAGLDATNDMLASKRSRLRALQRKFNDAPAEGFMTKVIGTIRGSADTQELKALELEITGLLSMATGLSSSLAILQSRHAASKRASSPLGKMVLMPASYGFAIYCVYRVLTTSLTMARRILFPTPVHISSSATDPINRILSILAKHVDPTKLDQLALSRQISFGLSGFILLASFNSVLQTFHIFAKYTPGLLYQAQANLALIIAQISATYVISSALLLRSNLPTEVGSVVSEALGSPLEPGFVDRWFEGWFLLASLLTTVGIWLGKRFTGPGDWDDWDGFEGDVEMQKRS</sequence>
<dbReference type="InterPro" id="IPR025969">
    <property type="entry name" value="ABA_GPCR_dom"/>
</dbReference>
<feature type="transmembrane region" description="Helical" evidence="5">
    <location>
        <begin position="98"/>
        <end position="118"/>
    </location>
</feature>
<dbReference type="Proteomes" id="UP001629113">
    <property type="component" value="Unassembled WGS sequence"/>
</dbReference>
<dbReference type="PANTHER" id="PTHR15948">
    <property type="entry name" value="G-PROTEIN COUPLED RECEPTOR 89-RELATED"/>
    <property type="match status" value="1"/>
</dbReference>
<evidence type="ECO:0000256" key="2">
    <source>
        <dbReference type="ARBA" id="ARBA00022692"/>
    </source>
</evidence>
<evidence type="ECO:0000256" key="3">
    <source>
        <dbReference type="ARBA" id="ARBA00022989"/>
    </source>
</evidence>
<organism evidence="8 9">
    <name type="scientific">Phlyctema vagabunda</name>
    <dbReference type="NCBI Taxonomy" id="108571"/>
    <lineage>
        <taxon>Eukaryota</taxon>
        <taxon>Fungi</taxon>
        <taxon>Dikarya</taxon>
        <taxon>Ascomycota</taxon>
        <taxon>Pezizomycotina</taxon>
        <taxon>Leotiomycetes</taxon>
        <taxon>Helotiales</taxon>
        <taxon>Dermateaceae</taxon>
        <taxon>Phlyctema</taxon>
    </lineage>
</organism>
<comment type="subcellular location">
    <subcellularLocation>
        <location evidence="1">Membrane</location>
        <topology evidence="1">Multi-pass membrane protein</topology>
    </subcellularLocation>
</comment>
<dbReference type="EMBL" id="JBFCZG010000002">
    <property type="protein sequence ID" value="KAL3425723.1"/>
    <property type="molecule type" value="Genomic_DNA"/>
</dbReference>
<dbReference type="InterPro" id="IPR022535">
    <property type="entry name" value="Golgi_pH-regulator_cons_dom"/>
</dbReference>
<evidence type="ECO:0000256" key="4">
    <source>
        <dbReference type="ARBA" id="ARBA00023136"/>
    </source>
</evidence>
<feature type="transmembrane region" description="Helical" evidence="5">
    <location>
        <begin position="353"/>
        <end position="371"/>
    </location>
</feature>
<proteinExistence type="predicted"/>
<feature type="transmembrane region" description="Helical" evidence="5">
    <location>
        <begin position="422"/>
        <end position="446"/>
    </location>
</feature>
<feature type="domain" description="Golgi pH regulator conserved" evidence="7">
    <location>
        <begin position="214"/>
        <end position="280"/>
    </location>
</feature>
<evidence type="ECO:0008006" key="10">
    <source>
        <dbReference type="Google" id="ProtNLM"/>
    </source>
</evidence>
<evidence type="ECO:0000313" key="9">
    <source>
        <dbReference type="Proteomes" id="UP001629113"/>
    </source>
</evidence>
<feature type="transmembrane region" description="Helical" evidence="5">
    <location>
        <begin position="138"/>
        <end position="165"/>
    </location>
</feature>
<keyword evidence="3 5" id="KW-1133">Transmembrane helix</keyword>
<feature type="domain" description="Abscisic acid G-protein coupled receptor-like" evidence="6">
    <location>
        <begin position="344"/>
        <end position="528"/>
    </location>
</feature>
<reference evidence="8 9" key="1">
    <citation type="submission" date="2024-06" db="EMBL/GenBank/DDBJ databases">
        <title>Complete genome of Phlyctema vagabunda strain 19-DSS-EL-015.</title>
        <authorList>
            <person name="Fiorenzani C."/>
        </authorList>
    </citation>
    <scope>NUCLEOTIDE SEQUENCE [LARGE SCALE GENOMIC DNA]</scope>
    <source>
        <strain evidence="8 9">19-DSS-EL-015</strain>
    </source>
</reference>
<feature type="transmembrane region" description="Helical" evidence="5">
    <location>
        <begin position="223"/>
        <end position="242"/>
    </location>
</feature>
<accession>A0ABR4PRC9</accession>
<keyword evidence="4 5" id="KW-0472">Membrane</keyword>
<name>A0ABR4PRC9_9HELO</name>
<dbReference type="Pfam" id="PF12537">
    <property type="entry name" value="GPHR_N"/>
    <property type="match status" value="1"/>
</dbReference>